<proteinExistence type="predicted"/>
<feature type="compositionally biased region" description="Basic and acidic residues" evidence="1">
    <location>
        <begin position="617"/>
        <end position="634"/>
    </location>
</feature>
<dbReference type="EMBL" id="KI928016">
    <property type="protein sequence ID" value="ETW28794.1"/>
    <property type="molecule type" value="Genomic_DNA"/>
</dbReference>
<accession>A0A024VJA1</accession>
<dbReference type="OrthoDB" id="10574214at2759"/>
<dbReference type="FunFam" id="1.20.58.1930:FF:000001">
    <property type="entry name" value="Erythrocyte membrane protein 1, PfEMP1"/>
    <property type="match status" value="1"/>
</dbReference>
<dbReference type="Gene3D" id="1.20.58.1930">
    <property type="match status" value="1"/>
</dbReference>
<dbReference type="InterPro" id="IPR008602">
    <property type="entry name" value="Duffy-antigen-binding"/>
</dbReference>
<feature type="compositionally biased region" description="Acidic residues" evidence="1">
    <location>
        <begin position="579"/>
        <end position="593"/>
    </location>
</feature>
<reference evidence="6 7" key="1">
    <citation type="submission" date="2013-02" db="EMBL/GenBank/DDBJ databases">
        <title>The Genome Annotation of Plasmodium falciparum FCH/4.</title>
        <authorList>
            <consortium name="The Broad Institute Genome Sequencing Platform"/>
            <consortium name="The Broad Institute Genome Sequencing Center for Infectious Disease"/>
            <person name="Neafsey D."/>
            <person name="Hoffman S."/>
            <person name="Volkman S."/>
            <person name="Rosenthal P."/>
            <person name="Walker B."/>
            <person name="Young S.K."/>
            <person name="Zeng Q."/>
            <person name="Gargeya S."/>
            <person name="Fitzgerald M."/>
            <person name="Haas B."/>
            <person name="Abouelleil A."/>
            <person name="Allen A.W."/>
            <person name="Alvarado L."/>
            <person name="Arachchi H.M."/>
            <person name="Berlin A.M."/>
            <person name="Chapman S.B."/>
            <person name="Gainer-Dewar J."/>
            <person name="Goldberg J."/>
            <person name="Griggs A."/>
            <person name="Gujja S."/>
            <person name="Hansen M."/>
            <person name="Howarth C."/>
            <person name="Imamovic A."/>
            <person name="Ireland A."/>
            <person name="Larimer J."/>
            <person name="McCowan C."/>
            <person name="Murphy C."/>
            <person name="Pearson M."/>
            <person name="Poon T.W."/>
            <person name="Priest M."/>
            <person name="Roberts A."/>
            <person name="Saif S."/>
            <person name="Shea T."/>
            <person name="Sisk P."/>
            <person name="Sykes S."/>
            <person name="Wortman J."/>
            <person name="Nusbaum C."/>
            <person name="Birren B."/>
        </authorList>
    </citation>
    <scope>NUCLEOTIDE SEQUENCE [LARGE SCALE GENOMIC DNA]</scope>
    <source>
        <strain evidence="6 7">FCH/4</strain>
    </source>
</reference>
<dbReference type="Pfam" id="PF05424">
    <property type="entry name" value="Duffy_binding"/>
    <property type="match status" value="1"/>
</dbReference>
<feature type="domain" description="Duffy-binding-like" evidence="5">
    <location>
        <begin position="163"/>
        <end position="314"/>
    </location>
</feature>
<dbReference type="Pfam" id="PF18562">
    <property type="entry name" value="CIDR1_gamma"/>
    <property type="match status" value="1"/>
</dbReference>
<dbReference type="FunFam" id="1.20.58.830:FF:000001">
    <property type="entry name" value="Erythrocyte membrane protein 1, PfEMP1"/>
    <property type="match status" value="1"/>
</dbReference>
<reference evidence="6 7" key="2">
    <citation type="submission" date="2013-02" db="EMBL/GenBank/DDBJ databases">
        <title>The Genome Sequence of Plasmodium falciparum FCH/4.</title>
        <authorList>
            <consortium name="The Broad Institute Genome Sequencing Platform"/>
            <consortium name="The Broad Institute Genome Sequencing Center for Infectious Disease"/>
            <person name="Neafsey D."/>
            <person name="Cheeseman I."/>
            <person name="Volkman S."/>
            <person name="Adams J."/>
            <person name="Walker B."/>
            <person name="Young S.K."/>
            <person name="Zeng Q."/>
            <person name="Gargeya S."/>
            <person name="Fitzgerald M."/>
            <person name="Haas B."/>
            <person name="Abouelleil A."/>
            <person name="Alvarado L."/>
            <person name="Arachchi H.M."/>
            <person name="Berlin A.M."/>
            <person name="Chapman S.B."/>
            <person name="Dewar J."/>
            <person name="Goldberg J."/>
            <person name="Griggs A."/>
            <person name="Gujja S."/>
            <person name="Hansen M."/>
            <person name="Howarth C."/>
            <person name="Imamovic A."/>
            <person name="Larimer J."/>
            <person name="McCowan C."/>
            <person name="Murphy C."/>
            <person name="Neiman D."/>
            <person name="Pearson M."/>
            <person name="Priest M."/>
            <person name="Roberts A."/>
            <person name="Saif S."/>
            <person name="Shea T."/>
            <person name="Sisk P."/>
            <person name="Sykes S."/>
            <person name="Wortman J."/>
            <person name="Nusbaum C."/>
            <person name="Birren B."/>
        </authorList>
    </citation>
    <scope>NUCLEOTIDE SEQUENCE [LARGE SCALE GENOMIC DNA]</scope>
    <source>
        <strain evidence="6 7">FCH/4</strain>
    </source>
</reference>
<sequence length="647" mass="73555">MFYTLGDYRDICVGVKDNDVIEALKKSGDKNIDTINKKIKTILNGDTSPPTPVTRNSDKKPGQTTTKPEDWWKTNAQHIWHGMICALTYKDNDAKGKSTALQQIEDAEKILEQLKKTYDYNSVKLEENSGTEDPKHQKPTARGEKTTLDSFVKRPPYFRYLEEWGETFCRERKKRLEEVEKGCKVNEDGRKNGNKKCSGYGEDCDDQLDADPTNVSDLKCPSCADSCRLYKRWIRRKRIEYEKQKKAYTGQKTKCQTQSNGAAPNNGGNTFCGTLEREAADFLEELKIRPCKSDNDNGGSDIKFSNTNVTFGHETYCDPCPKFNVNCKNGSCSAGGTKEECKDKTTIDVNDIENKTDVNNIVMLVSDDSTNGFQNGLNVCKGKGIFEGIRKDEWTCGKVCGYVVCKPKNGTADTHGNKYIQIRALLRLWVAYFLDDYNKIKNKISHCTNNKNTSTCISGCHDKCTCVEKWISTKNDEWKKIKERFLEQYKDQGDYPVRSFLETFLVQIGAANYQNKVIELSKFDQSCGCSANAHEQNKNGEYKDAIECMIKKLETKIQECNLVQASGDNPVACENSPSVEDDDEEHFLEETEENTVKAPKICPQEEKKEQQDEEEKCDEKEEEKEKKEKEERESALASVLLHSLIFI</sequence>
<feature type="domain" description="Duffy-binding-like" evidence="2">
    <location>
        <begin position="425"/>
        <end position="561"/>
    </location>
</feature>
<feature type="region of interest" description="Disordered" evidence="1">
    <location>
        <begin position="43"/>
        <end position="69"/>
    </location>
</feature>
<feature type="compositionally biased region" description="Basic and acidic residues" evidence="1">
    <location>
        <begin position="56"/>
        <end position="69"/>
    </location>
</feature>
<dbReference type="InterPro" id="IPR041480">
    <property type="entry name" value="CIDR1_gamma"/>
</dbReference>
<evidence type="ECO:0000313" key="6">
    <source>
        <dbReference type="EMBL" id="ETW28794.1"/>
    </source>
</evidence>
<dbReference type="Pfam" id="PF03011">
    <property type="entry name" value="PFEMP"/>
    <property type="match status" value="1"/>
</dbReference>
<dbReference type="InterPro" id="IPR042202">
    <property type="entry name" value="Duffy-ag-bd_sf"/>
</dbReference>
<evidence type="ECO:0000259" key="2">
    <source>
        <dbReference type="Pfam" id="PF03011"/>
    </source>
</evidence>
<evidence type="ECO:0000259" key="4">
    <source>
        <dbReference type="Pfam" id="PF18562"/>
    </source>
</evidence>
<dbReference type="Pfam" id="PF22672">
    <property type="entry name" value="DBL_C"/>
    <property type="match status" value="1"/>
</dbReference>
<protein>
    <recommendedName>
        <fullName evidence="8">Duffy-binding-like domain-containing protein</fullName>
    </recommendedName>
</protein>
<dbReference type="Gene3D" id="1.20.58.830">
    <property type="match status" value="1"/>
</dbReference>
<dbReference type="GO" id="GO:0016020">
    <property type="term" value="C:membrane"/>
    <property type="evidence" value="ECO:0007669"/>
    <property type="project" value="InterPro"/>
</dbReference>
<dbReference type="SUPFAM" id="SSF140924">
    <property type="entry name" value="Duffy binding domain-like"/>
    <property type="match status" value="2"/>
</dbReference>
<evidence type="ECO:0000259" key="5">
    <source>
        <dbReference type="Pfam" id="PF22672"/>
    </source>
</evidence>
<dbReference type="InterPro" id="IPR054595">
    <property type="entry name" value="DBL_C"/>
</dbReference>
<dbReference type="Proteomes" id="UP000030656">
    <property type="component" value="Unassembled WGS sequence"/>
</dbReference>
<feature type="region of interest" description="Disordered" evidence="1">
    <location>
        <begin position="571"/>
        <end position="636"/>
    </location>
</feature>
<evidence type="ECO:0008006" key="8">
    <source>
        <dbReference type="Google" id="ProtNLM"/>
    </source>
</evidence>
<organism evidence="6 7">
    <name type="scientific">Plasmodium falciparum FCH/4</name>
    <dbReference type="NCBI Taxonomy" id="1036724"/>
    <lineage>
        <taxon>Eukaryota</taxon>
        <taxon>Sar</taxon>
        <taxon>Alveolata</taxon>
        <taxon>Apicomplexa</taxon>
        <taxon>Aconoidasida</taxon>
        <taxon>Haemosporida</taxon>
        <taxon>Plasmodiidae</taxon>
        <taxon>Plasmodium</taxon>
        <taxon>Plasmodium (Laverania)</taxon>
    </lineage>
</organism>
<evidence type="ECO:0000256" key="1">
    <source>
        <dbReference type="SAM" id="MobiDB-lite"/>
    </source>
</evidence>
<feature type="domain" description="Duffy-antigen binding" evidence="3">
    <location>
        <begin position="1"/>
        <end position="104"/>
    </location>
</feature>
<feature type="region of interest" description="Disordered" evidence="1">
    <location>
        <begin position="126"/>
        <end position="147"/>
    </location>
</feature>
<feature type="domain" description="Cysteine-rich interdomain region 1 gamma" evidence="4">
    <location>
        <begin position="360"/>
        <end position="409"/>
    </location>
</feature>
<evidence type="ECO:0000259" key="3">
    <source>
        <dbReference type="Pfam" id="PF05424"/>
    </source>
</evidence>
<gene>
    <name evidence="6" type="ORF">PFFCH_03769</name>
</gene>
<name>A0A024VJA1_PLAFA</name>
<dbReference type="AlphaFoldDB" id="A0A024VJA1"/>
<dbReference type="GO" id="GO:0046789">
    <property type="term" value="F:host cell surface receptor binding"/>
    <property type="evidence" value="ECO:0007669"/>
    <property type="project" value="InterPro"/>
</dbReference>
<evidence type="ECO:0000313" key="7">
    <source>
        <dbReference type="Proteomes" id="UP000030656"/>
    </source>
</evidence>
<dbReference type="InterPro" id="IPR004258">
    <property type="entry name" value="DBL"/>
</dbReference>
<dbReference type="Gene3D" id="1.20.1310.20">
    <property type="entry name" value="Duffy-antigen binding domain"/>
    <property type="match status" value="1"/>
</dbReference>